<gene>
    <name evidence="1" type="ORF">S01H1_05523</name>
</gene>
<reference evidence="1" key="1">
    <citation type="journal article" date="2014" name="Front. Microbiol.">
        <title>High frequency of phylogenetically diverse reductive dehalogenase-homologous genes in deep subseafloor sedimentary metagenomes.</title>
        <authorList>
            <person name="Kawai M."/>
            <person name="Futagami T."/>
            <person name="Toyoda A."/>
            <person name="Takaki Y."/>
            <person name="Nishi S."/>
            <person name="Hori S."/>
            <person name="Arai W."/>
            <person name="Tsubouchi T."/>
            <person name="Morono Y."/>
            <person name="Uchiyama I."/>
            <person name="Ito T."/>
            <person name="Fujiyama A."/>
            <person name="Inagaki F."/>
            <person name="Takami H."/>
        </authorList>
    </citation>
    <scope>NUCLEOTIDE SEQUENCE</scope>
    <source>
        <strain evidence="1">Expedition CK06-06</strain>
    </source>
</reference>
<sequence length="52" mass="5295">MVAGGAAGLPRARLAMPYEGAGRQTWRRNGLDKYAAAGHDGPVTIDPSLGSG</sequence>
<comment type="caution">
    <text evidence="1">The sequence shown here is derived from an EMBL/GenBank/DDBJ whole genome shotgun (WGS) entry which is preliminary data.</text>
</comment>
<name>X0RZF7_9ZZZZ</name>
<organism evidence="1">
    <name type="scientific">marine sediment metagenome</name>
    <dbReference type="NCBI Taxonomy" id="412755"/>
    <lineage>
        <taxon>unclassified sequences</taxon>
        <taxon>metagenomes</taxon>
        <taxon>ecological metagenomes</taxon>
    </lineage>
</organism>
<protein>
    <submittedName>
        <fullName evidence="1">Uncharacterized protein</fullName>
    </submittedName>
</protein>
<dbReference type="EMBL" id="BARS01002875">
    <property type="protein sequence ID" value="GAF74163.1"/>
    <property type="molecule type" value="Genomic_DNA"/>
</dbReference>
<accession>X0RZF7</accession>
<proteinExistence type="predicted"/>
<dbReference type="AlphaFoldDB" id="X0RZF7"/>
<evidence type="ECO:0000313" key="1">
    <source>
        <dbReference type="EMBL" id="GAF74163.1"/>
    </source>
</evidence>